<sequence>MKPHSGWYVQQAKANPDLFRVVYDFNCRPQFWLHSAVTAELPHAVVVRALAGAAHGGRHLAAWLSKTLGLGAQEAVWDFQEPRRRLALLSPESLLKLARFAGAALCWPRLSSVIGRTEIQEIKAALGEDAYSFALRRARLLVAQKDALVPQSGEPLMPQVIEAGWSLVATAASDDADSVQQRLMLKLPPSVAKKTVRPVDPDLRARAWSLIRKISPAVFTEGESKCFA</sequence>
<dbReference type="Proteomes" id="UP000590740">
    <property type="component" value="Unassembled WGS sequence"/>
</dbReference>
<accession>A0A7W7Y7W0</accession>
<reference evidence="1 2" key="1">
    <citation type="submission" date="2020-08" db="EMBL/GenBank/DDBJ databases">
        <title>Genomic Encyclopedia of Type Strains, Phase IV (KMG-IV): sequencing the most valuable type-strain genomes for metagenomic binning, comparative biology and taxonomic classification.</title>
        <authorList>
            <person name="Goeker M."/>
        </authorList>
    </citation>
    <scope>NUCLEOTIDE SEQUENCE [LARGE SCALE GENOMIC DNA]</scope>
    <source>
        <strain evidence="1 2">DSM 12252</strain>
    </source>
</reference>
<keyword evidence="2" id="KW-1185">Reference proteome</keyword>
<comment type="caution">
    <text evidence="1">The sequence shown here is derived from an EMBL/GenBank/DDBJ whole genome shotgun (WGS) entry which is preliminary data.</text>
</comment>
<dbReference type="InterPro" id="IPR009510">
    <property type="entry name" value="T3SS_K"/>
</dbReference>
<evidence type="ECO:0000313" key="2">
    <source>
        <dbReference type="Proteomes" id="UP000590740"/>
    </source>
</evidence>
<gene>
    <name evidence="1" type="ORF">HNQ65_000780</name>
</gene>
<name>A0A7W7Y7W0_9BACT</name>
<dbReference type="RefSeq" id="WP_184338158.1">
    <property type="nucleotide sequence ID" value="NZ_JACHIG010000001.1"/>
</dbReference>
<evidence type="ECO:0000313" key="1">
    <source>
        <dbReference type="EMBL" id="MBB5031226.1"/>
    </source>
</evidence>
<dbReference type="AlphaFoldDB" id="A0A7W7Y7W0"/>
<protein>
    <submittedName>
        <fullName evidence="1">Uncharacterized protein</fullName>
    </submittedName>
</protein>
<proteinExistence type="predicted"/>
<dbReference type="EMBL" id="JACHIG010000001">
    <property type="protein sequence ID" value="MBB5031226.1"/>
    <property type="molecule type" value="Genomic_DNA"/>
</dbReference>
<organism evidence="1 2">
    <name type="scientific">Prosthecobacter vanneervenii</name>
    <dbReference type="NCBI Taxonomy" id="48466"/>
    <lineage>
        <taxon>Bacteria</taxon>
        <taxon>Pseudomonadati</taxon>
        <taxon>Verrucomicrobiota</taxon>
        <taxon>Verrucomicrobiia</taxon>
        <taxon>Verrucomicrobiales</taxon>
        <taxon>Verrucomicrobiaceae</taxon>
        <taxon>Prosthecobacter</taxon>
    </lineage>
</organism>
<dbReference type="Pfam" id="PF06578">
    <property type="entry name" value="YscK"/>
    <property type="match status" value="1"/>
</dbReference>